<dbReference type="EMBL" id="HBJA01081964">
    <property type="protein sequence ID" value="CAE0817466.1"/>
    <property type="molecule type" value="Transcribed_RNA"/>
</dbReference>
<accession>A0A6T2BT87</accession>
<dbReference type="AlphaFoldDB" id="A0A6T2BT87"/>
<protein>
    <submittedName>
        <fullName evidence="2">Uncharacterized protein</fullName>
    </submittedName>
</protein>
<proteinExistence type="predicted"/>
<dbReference type="EMBL" id="HBJA01081965">
    <property type="protein sequence ID" value="CAE0817467.1"/>
    <property type="molecule type" value="Transcribed_RNA"/>
</dbReference>
<evidence type="ECO:0000256" key="1">
    <source>
        <dbReference type="SAM" id="MobiDB-lite"/>
    </source>
</evidence>
<name>A0A6T2BT87_9EUGL</name>
<sequence length="106" mass="11720">MVVYIWLPCALKHEWVSLLSMTCWSPSSPGHGLAQPLPVYAKSMCAQMWISFIRDRGQMAVKSGQAVSGFPWPQGSPWGGGGHFGSWHTPANPHTHPHQNNFPRGK</sequence>
<reference evidence="2" key="1">
    <citation type="submission" date="2021-01" db="EMBL/GenBank/DDBJ databases">
        <authorList>
            <person name="Corre E."/>
            <person name="Pelletier E."/>
            <person name="Niang G."/>
            <person name="Scheremetjew M."/>
            <person name="Finn R."/>
            <person name="Kale V."/>
            <person name="Holt S."/>
            <person name="Cochrane G."/>
            <person name="Meng A."/>
            <person name="Brown T."/>
            <person name="Cohen L."/>
        </authorList>
    </citation>
    <scope>NUCLEOTIDE SEQUENCE</scope>
    <source>
        <strain evidence="2">CCMP1594</strain>
    </source>
</reference>
<gene>
    <name evidence="2" type="ORF">EGYM00163_LOCUS28632</name>
    <name evidence="3" type="ORF">EGYM00163_LOCUS28633</name>
</gene>
<evidence type="ECO:0000313" key="2">
    <source>
        <dbReference type="EMBL" id="CAE0817466.1"/>
    </source>
</evidence>
<organism evidence="2">
    <name type="scientific">Eutreptiella gymnastica</name>
    <dbReference type="NCBI Taxonomy" id="73025"/>
    <lineage>
        <taxon>Eukaryota</taxon>
        <taxon>Discoba</taxon>
        <taxon>Euglenozoa</taxon>
        <taxon>Euglenida</taxon>
        <taxon>Spirocuta</taxon>
        <taxon>Euglenophyceae</taxon>
        <taxon>Eutreptiales</taxon>
        <taxon>Eutreptiaceae</taxon>
        <taxon>Eutreptiella</taxon>
    </lineage>
</organism>
<evidence type="ECO:0000313" key="3">
    <source>
        <dbReference type="EMBL" id="CAE0817467.1"/>
    </source>
</evidence>
<feature type="region of interest" description="Disordered" evidence="1">
    <location>
        <begin position="81"/>
        <end position="106"/>
    </location>
</feature>